<name>A0ABP7WPH0_9SPHI</name>
<keyword evidence="3" id="KW-1185">Reference proteome</keyword>
<dbReference type="EMBL" id="BAABCV010000004">
    <property type="protein sequence ID" value="GAA4093090.1"/>
    <property type="molecule type" value="Genomic_DNA"/>
</dbReference>
<organism evidence="2 3">
    <name type="scientific">Mucilaginibacter panaciglaebae</name>
    <dbReference type="NCBI Taxonomy" id="502331"/>
    <lineage>
        <taxon>Bacteria</taxon>
        <taxon>Pseudomonadati</taxon>
        <taxon>Bacteroidota</taxon>
        <taxon>Sphingobacteriia</taxon>
        <taxon>Sphingobacteriales</taxon>
        <taxon>Sphingobacteriaceae</taxon>
        <taxon>Mucilaginibacter</taxon>
    </lineage>
</organism>
<protein>
    <submittedName>
        <fullName evidence="2">Uncharacterized protein</fullName>
    </submittedName>
</protein>
<gene>
    <name evidence="2" type="ORF">GCM10022392_14380</name>
</gene>
<evidence type="ECO:0000313" key="2">
    <source>
        <dbReference type="EMBL" id="GAA4093090.1"/>
    </source>
</evidence>
<accession>A0ABP7WPH0</accession>
<evidence type="ECO:0000313" key="3">
    <source>
        <dbReference type="Proteomes" id="UP001500841"/>
    </source>
</evidence>
<evidence type="ECO:0000256" key="1">
    <source>
        <dbReference type="SAM" id="MobiDB-lite"/>
    </source>
</evidence>
<reference evidence="3" key="1">
    <citation type="journal article" date="2019" name="Int. J. Syst. Evol. Microbiol.">
        <title>The Global Catalogue of Microorganisms (GCM) 10K type strain sequencing project: providing services to taxonomists for standard genome sequencing and annotation.</title>
        <authorList>
            <consortium name="The Broad Institute Genomics Platform"/>
            <consortium name="The Broad Institute Genome Sequencing Center for Infectious Disease"/>
            <person name="Wu L."/>
            <person name="Ma J."/>
        </authorList>
    </citation>
    <scope>NUCLEOTIDE SEQUENCE [LARGE SCALE GENOMIC DNA]</scope>
    <source>
        <strain evidence="3">JCM 17085</strain>
    </source>
</reference>
<feature type="region of interest" description="Disordered" evidence="1">
    <location>
        <begin position="1"/>
        <end position="23"/>
    </location>
</feature>
<sequence>MVAAIMPNANSNNRADVKSRNIDSSEVIKPPTIEATVNPTKTISNGLLILSNKVKYINI</sequence>
<proteinExistence type="predicted"/>
<comment type="caution">
    <text evidence="2">The sequence shown here is derived from an EMBL/GenBank/DDBJ whole genome shotgun (WGS) entry which is preliminary data.</text>
</comment>
<dbReference type="Proteomes" id="UP001500841">
    <property type="component" value="Unassembled WGS sequence"/>
</dbReference>